<keyword evidence="7" id="KW-0460">Magnesium</keyword>
<keyword evidence="5" id="KW-0227">DNA damage</keyword>
<sequence length="366" mass="41571">MFSKFKKLTYRMLLAGNIIVILLMLFVGNIGRFNPVDYPLLANLGLGFPILLVFNFVFLVVWCFLRLRTIWLPLLGFLLCYGPIRTYSPFNLPEDKPHGSIKVLSYNVFMFSSWSEPDAKKNPIVDYIVKSKADIVCLQEAQAALDDKDHIYSTLKKHYPYFKLMIKKAPGADNMVLLSKYPVLWQDTIPYGSSSNQSVAYMLDIKGTNTLVVNNHFESNGLSSGDKEGFKTLVKGELKTGEAKRQSVHLITKLGDVSARRAPQVETVARYVKKYLDKKVPVILCGDFNDSPLSYTHRTIAKELNDCFVESGNGPGISYHKSGMYFRIDHIFCSDDFESYGAKVDNSVTTSDHYPIYCWLKYRPKP</sequence>
<keyword evidence="11" id="KW-0255">Endonuclease</keyword>
<feature type="domain" description="Endonuclease/exonuclease/phosphatase" evidence="10">
    <location>
        <begin position="104"/>
        <end position="353"/>
    </location>
</feature>
<evidence type="ECO:0000313" key="11">
    <source>
        <dbReference type="EMBL" id="KGF46129.1"/>
    </source>
</evidence>
<keyword evidence="9" id="KW-0472">Membrane</keyword>
<organism evidence="11 12">
    <name type="scientific">Prevotella melaninogenica DNF00666</name>
    <dbReference type="NCBI Taxonomy" id="1401073"/>
    <lineage>
        <taxon>Bacteria</taxon>
        <taxon>Pseudomonadati</taxon>
        <taxon>Bacteroidota</taxon>
        <taxon>Bacteroidia</taxon>
        <taxon>Bacteroidales</taxon>
        <taxon>Prevotellaceae</taxon>
        <taxon>Prevotella</taxon>
    </lineage>
</organism>
<accession>A0A096CLD6</accession>
<name>A0A096CLD6_9BACT</name>
<keyword evidence="4" id="KW-0479">Metal-binding</keyword>
<evidence type="ECO:0000256" key="5">
    <source>
        <dbReference type="ARBA" id="ARBA00022763"/>
    </source>
</evidence>
<feature type="transmembrane region" description="Helical" evidence="9">
    <location>
        <begin position="44"/>
        <end position="65"/>
    </location>
</feature>
<dbReference type="CDD" id="cd09084">
    <property type="entry name" value="EEP-2"/>
    <property type="match status" value="1"/>
</dbReference>
<dbReference type="PANTHER" id="PTHR15822:SF4">
    <property type="entry name" value="TYROSYL-DNA PHOSPHODIESTERASE 2"/>
    <property type="match status" value="1"/>
</dbReference>
<dbReference type="GO" id="GO:0046872">
    <property type="term" value="F:metal ion binding"/>
    <property type="evidence" value="ECO:0007669"/>
    <property type="project" value="UniProtKB-KW"/>
</dbReference>
<proteinExistence type="predicted"/>
<keyword evidence="8" id="KW-0234">DNA repair</keyword>
<keyword evidence="3" id="KW-0540">Nuclease</keyword>
<dbReference type="Proteomes" id="UP000029578">
    <property type="component" value="Unassembled WGS sequence"/>
</dbReference>
<dbReference type="GO" id="GO:0004519">
    <property type="term" value="F:endonuclease activity"/>
    <property type="evidence" value="ECO:0007669"/>
    <property type="project" value="UniProtKB-KW"/>
</dbReference>
<dbReference type="GO" id="GO:0016787">
    <property type="term" value="F:hydrolase activity"/>
    <property type="evidence" value="ECO:0007669"/>
    <property type="project" value="UniProtKB-KW"/>
</dbReference>
<keyword evidence="6" id="KW-0378">Hydrolase</keyword>
<dbReference type="EMBL" id="JRNS01000433">
    <property type="protein sequence ID" value="KGF46129.1"/>
    <property type="molecule type" value="Genomic_DNA"/>
</dbReference>
<comment type="caution">
    <text evidence="11">The sequence shown here is derived from an EMBL/GenBank/DDBJ whole genome shotgun (WGS) entry which is preliminary data.</text>
</comment>
<gene>
    <name evidence="11" type="ORF">HMPREF0661_08865</name>
</gene>
<feature type="transmembrane region" description="Helical" evidence="9">
    <location>
        <begin position="12"/>
        <end position="32"/>
    </location>
</feature>
<protein>
    <submittedName>
        <fullName evidence="11">AP endonuclease</fullName>
    </submittedName>
</protein>
<dbReference type="SUPFAM" id="SSF56219">
    <property type="entry name" value="DNase I-like"/>
    <property type="match status" value="1"/>
</dbReference>
<keyword evidence="9" id="KW-1133">Transmembrane helix</keyword>
<evidence type="ECO:0000313" key="12">
    <source>
        <dbReference type="Proteomes" id="UP000029578"/>
    </source>
</evidence>
<evidence type="ECO:0000256" key="6">
    <source>
        <dbReference type="ARBA" id="ARBA00022801"/>
    </source>
</evidence>
<evidence type="ECO:0000256" key="2">
    <source>
        <dbReference type="ARBA" id="ARBA00001946"/>
    </source>
</evidence>
<dbReference type="PANTHER" id="PTHR15822">
    <property type="entry name" value="TRAF AND TNF RECEPTOR-ASSOCIATED PROTEIN"/>
    <property type="match status" value="1"/>
</dbReference>
<evidence type="ECO:0000256" key="4">
    <source>
        <dbReference type="ARBA" id="ARBA00022723"/>
    </source>
</evidence>
<evidence type="ECO:0000256" key="8">
    <source>
        <dbReference type="ARBA" id="ARBA00023204"/>
    </source>
</evidence>
<dbReference type="InterPro" id="IPR005135">
    <property type="entry name" value="Endo/exonuclease/phosphatase"/>
</dbReference>
<evidence type="ECO:0000259" key="10">
    <source>
        <dbReference type="Pfam" id="PF03372"/>
    </source>
</evidence>
<evidence type="ECO:0000256" key="9">
    <source>
        <dbReference type="SAM" id="Phobius"/>
    </source>
</evidence>
<dbReference type="Pfam" id="PF03372">
    <property type="entry name" value="Exo_endo_phos"/>
    <property type="match status" value="1"/>
</dbReference>
<evidence type="ECO:0000256" key="1">
    <source>
        <dbReference type="ARBA" id="ARBA00001936"/>
    </source>
</evidence>
<dbReference type="InterPro" id="IPR036691">
    <property type="entry name" value="Endo/exonu/phosph_ase_sf"/>
</dbReference>
<reference evidence="11 12" key="1">
    <citation type="submission" date="2014-07" db="EMBL/GenBank/DDBJ databases">
        <authorList>
            <person name="McCorrison J."/>
            <person name="Sanka R."/>
            <person name="Torralba M."/>
            <person name="Gillis M."/>
            <person name="Haft D.H."/>
            <person name="Methe B."/>
            <person name="Sutton G."/>
            <person name="Nelson K.E."/>
        </authorList>
    </citation>
    <scope>NUCLEOTIDE SEQUENCE [LARGE SCALE GENOMIC DNA]</scope>
    <source>
        <strain evidence="11 12">DNF00666</strain>
    </source>
</reference>
<dbReference type="AlphaFoldDB" id="A0A096CLD6"/>
<dbReference type="RefSeq" id="WP_036865713.1">
    <property type="nucleotide sequence ID" value="NZ_JRNS01000433.1"/>
</dbReference>
<dbReference type="Gene3D" id="3.60.10.10">
    <property type="entry name" value="Endonuclease/exonuclease/phosphatase"/>
    <property type="match status" value="1"/>
</dbReference>
<evidence type="ECO:0000256" key="7">
    <source>
        <dbReference type="ARBA" id="ARBA00022842"/>
    </source>
</evidence>
<keyword evidence="9" id="KW-0812">Transmembrane</keyword>
<comment type="cofactor">
    <cofactor evidence="2">
        <name>Mg(2+)</name>
        <dbReference type="ChEBI" id="CHEBI:18420"/>
    </cofactor>
</comment>
<comment type="cofactor">
    <cofactor evidence="1">
        <name>Mn(2+)</name>
        <dbReference type="ChEBI" id="CHEBI:29035"/>
    </cofactor>
</comment>
<evidence type="ECO:0000256" key="3">
    <source>
        <dbReference type="ARBA" id="ARBA00022722"/>
    </source>
</evidence>
<dbReference type="InterPro" id="IPR051547">
    <property type="entry name" value="TDP2-like"/>
</dbReference>
<dbReference type="GO" id="GO:0006281">
    <property type="term" value="P:DNA repair"/>
    <property type="evidence" value="ECO:0007669"/>
    <property type="project" value="UniProtKB-KW"/>
</dbReference>